<accession>A0A9D2ACH5</accession>
<comment type="function">
    <text evidence="10">Catalyzes the methylthiolation of an aspartic acid residue of ribosomal protein uS12.</text>
</comment>
<dbReference type="Pfam" id="PF00919">
    <property type="entry name" value="UPF0004"/>
    <property type="match status" value="1"/>
</dbReference>
<organism evidence="14 15">
    <name type="scientific">Candidatus Allofournierella pullicola</name>
    <dbReference type="NCBI Taxonomy" id="2838596"/>
    <lineage>
        <taxon>Bacteria</taxon>
        <taxon>Bacillati</taxon>
        <taxon>Bacillota</taxon>
        <taxon>Clostridia</taxon>
        <taxon>Eubacteriales</taxon>
        <taxon>Oscillospiraceae</taxon>
        <taxon>Allofournierella</taxon>
    </lineage>
</organism>
<dbReference type="InterPro" id="IPR038135">
    <property type="entry name" value="Methylthiotransferase_N_sf"/>
</dbReference>
<keyword evidence="6 10" id="KW-0479">Metal-binding</keyword>
<dbReference type="AlphaFoldDB" id="A0A9D2ACH5"/>
<keyword evidence="5 10" id="KW-0949">S-adenosyl-L-methionine</keyword>
<evidence type="ECO:0000256" key="4">
    <source>
        <dbReference type="ARBA" id="ARBA00022679"/>
    </source>
</evidence>
<feature type="domain" description="TRAM" evidence="11">
    <location>
        <begin position="373"/>
        <end position="441"/>
    </location>
</feature>
<dbReference type="EC" id="2.8.4.4" evidence="10"/>
<name>A0A9D2ACH5_9FIRM</name>
<feature type="binding site" evidence="10">
    <location>
        <position position="10"/>
    </location>
    <ligand>
        <name>[4Fe-4S] cluster</name>
        <dbReference type="ChEBI" id="CHEBI:49883"/>
        <label>1</label>
    </ligand>
</feature>
<keyword evidence="4 10" id="KW-0808">Transferase</keyword>
<dbReference type="SUPFAM" id="SSF102114">
    <property type="entry name" value="Radical SAM enzymes"/>
    <property type="match status" value="1"/>
</dbReference>
<evidence type="ECO:0000256" key="9">
    <source>
        <dbReference type="ARBA" id="ARBA00051425"/>
    </source>
</evidence>
<feature type="binding site" evidence="10">
    <location>
        <position position="159"/>
    </location>
    <ligand>
        <name>[4Fe-4S] cluster</name>
        <dbReference type="ChEBI" id="CHEBI:49883"/>
        <label>2</label>
        <note>4Fe-4S-S-AdoMet</note>
    </ligand>
</feature>
<evidence type="ECO:0000256" key="6">
    <source>
        <dbReference type="ARBA" id="ARBA00022723"/>
    </source>
</evidence>
<dbReference type="PANTHER" id="PTHR43837">
    <property type="entry name" value="RIBOSOMAL PROTEIN S12 METHYLTHIOTRANSFERASE RIMO"/>
    <property type="match status" value="1"/>
</dbReference>
<dbReference type="GO" id="GO:0035597">
    <property type="term" value="F:tRNA-2-methylthio-N(6)-dimethylallyladenosine(37) synthase activity"/>
    <property type="evidence" value="ECO:0007669"/>
    <property type="project" value="UniProtKB-EC"/>
</dbReference>
<evidence type="ECO:0000256" key="3">
    <source>
        <dbReference type="ARBA" id="ARBA00022490"/>
    </source>
</evidence>
<feature type="binding site" evidence="10">
    <location>
        <position position="162"/>
    </location>
    <ligand>
        <name>[4Fe-4S] cluster</name>
        <dbReference type="ChEBI" id="CHEBI:49883"/>
        <label>2</label>
        <note>4Fe-4S-S-AdoMet</note>
    </ligand>
</feature>
<dbReference type="GO" id="GO:0103039">
    <property type="term" value="F:protein methylthiotransferase activity"/>
    <property type="evidence" value="ECO:0007669"/>
    <property type="project" value="UniProtKB-EC"/>
</dbReference>
<evidence type="ECO:0000259" key="11">
    <source>
        <dbReference type="PROSITE" id="PS50926"/>
    </source>
</evidence>
<dbReference type="Gene3D" id="3.40.50.12160">
    <property type="entry name" value="Methylthiotransferase, N-terminal domain"/>
    <property type="match status" value="1"/>
</dbReference>
<dbReference type="SFLD" id="SFLDG01061">
    <property type="entry name" value="methylthiotransferase"/>
    <property type="match status" value="1"/>
</dbReference>
<dbReference type="PANTHER" id="PTHR43837:SF1">
    <property type="entry name" value="RIBOSOMAL PROTEIN US12 METHYLTHIOTRANSFERASE RIMO"/>
    <property type="match status" value="1"/>
</dbReference>
<feature type="binding site" evidence="10">
    <location>
        <position position="46"/>
    </location>
    <ligand>
        <name>[4Fe-4S] cluster</name>
        <dbReference type="ChEBI" id="CHEBI:49883"/>
        <label>1</label>
    </ligand>
</feature>
<dbReference type="HAMAP" id="MF_01865">
    <property type="entry name" value="MTTase_RimO"/>
    <property type="match status" value="1"/>
</dbReference>
<dbReference type="NCBIfam" id="TIGR01125">
    <property type="entry name" value="30S ribosomal protein S12 methylthiotransferase RimO"/>
    <property type="match status" value="1"/>
</dbReference>
<dbReference type="InterPro" id="IPR012340">
    <property type="entry name" value="NA-bd_OB-fold"/>
</dbReference>
<feature type="binding site" evidence="10">
    <location>
        <position position="80"/>
    </location>
    <ligand>
        <name>[4Fe-4S] cluster</name>
        <dbReference type="ChEBI" id="CHEBI:49883"/>
        <label>1</label>
    </ligand>
</feature>
<evidence type="ECO:0000256" key="7">
    <source>
        <dbReference type="ARBA" id="ARBA00023004"/>
    </source>
</evidence>
<keyword evidence="14" id="KW-0689">Ribosomal protein</keyword>
<evidence type="ECO:0000259" key="13">
    <source>
        <dbReference type="PROSITE" id="PS51918"/>
    </source>
</evidence>
<comment type="caution">
    <text evidence="14">The sequence shown here is derived from an EMBL/GenBank/DDBJ whole genome shotgun (WGS) entry which is preliminary data.</text>
</comment>
<keyword evidence="14" id="KW-0687">Ribonucleoprotein</keyword>
<dbReference type="SMART" id="SM00729">
    <property type="entry name" value="Elp3"/>
    <property type="match status" value="1"/>
</dbReference>
<keyword evidence="3 10" id="KW-0963">Cytoplasm</keyword>
<dbReference type="InterPro" id="IPR013848">
    <property type="entry name" value="Methylthiotransferase_N"/>
</dbReference>
<evidence type="ECO:0000256" key="2">
    <source>
        <dbReference type="ARBA" id="ARBA00022485"/>
    </source>
</evidence>
<reference evidence="14" key="1">
    <citation type="journal article" date="2021" name="PeerJ">
        <title>Extensive microbial diversity within the chicken gut microbiome revealed by metagenomics and culture.</title>
        <authorList>
            <person name="Gilroy R."/>
            <person name="Ravi A."/>
            <person name="Getino M."/>
            <person name="Pursley I."/>
            <person name="Horton D.L."/>
            <person name="Alikhan N.F."/>
            <person name="Baker D."/>
            <person name="Gharbi K."/>
            <person name="Hall N."/>
            <person name="Watson M."/>
            <person name="Adriaenssens E.M."/>
            <person name="Foster-Nyarko E."/>
            <person name="Jarju S."/>
            <person name="Secka A."/>
            <person name="Antonio M."/>
            <person name="Oren A."/>
            <person name="Chaudhuri R.R."/>
            <person name="La Ragione R."/>
            <person name="Hildebrand F."/>
            <person name="Pallen M.J."/>
        </authorList>
    </citation>
    <scope>NUCLEOTIDE SEQUENCE</scope>
    <source>
        <strain evidence="14">2239</strain>
    </source>
</reference>
<dbReference type="SFLD" id="SFLDF00274">
    <property type="entry name" value="ribosomal_protein_S12_methylth"/>
    <property type="match status" value="1"/>
</dbReference>
<protein>
    <recommendedName>
        <fullName evidence="10">Ribosomal protein uS12 methylthiotransferase RimO</fullName>
        <shortName evidence="10">uS12 MTTase</shortName>
        <shortName evidence="10">uS12 methylthiotransferase</shortName>
        <ecNumber evidence="10">2.8.4.4</ecNumber>
    </recommendedName>
    <alternativeName>
        <fullName evidence="10">Ribosomal protein uS12 (aspartate-C(3))-methylthiotransferase</fullName>
    </alternativeName>
    <alternativeName>
        <fullName evidence="10">Ribosome maturation factor RimO</fullName>
    </alternativeName>
</protein>
<evidence type="ECO:0000256" key="10">
    <source>
        <dbReference type="HAMAP-Rule" id="MF_01865"/>
    </source>
</evidence>
<sequence>MKIAIISLGCPKNQVDADVFCHSLIKAGHTTTADPAEADAIIVNTCGFIESAKTEAIENILDACALKERKPGLKVIVTGCLAERYRSEIRKEMPEVDAVVGIGCNAALPAILERLAAPDAAPEEDFGPKTDLALGGKRVISTPAHYAYLKIAEGCNNRCHYCAIPLIRGPLRSRPLADCVAEARWLAGEGVKELVVVAQDPTAYGEDWGKNSICELLDELNAVEGLRWIRILYAYPERITDEFIAAMQRNEKVVHYLDLPIQHCNTRVLKAMNRRGDEEVVKSAIRRLRAAIPDITLRTTLIAGYPGETEAEFEQLCEFVKETRFERLGCFAFSPEEGTPAARMEGQLPEEEKQRRADVIMDLQARISAQLLEKKVGSVQTVICDGVDEESGLYLCRSAADAPEIDGNICVASEAPLYPGEFYRVKIDESDMYDLFGYVVEENEDESAQ</sequence>
<dbReference type="GO" id="GO:0005840">
    <property type="term" value="C:ribosome"/>
    <property type="evidence" value="ECO:0007669"/>
    <property type="project" value="UniProtKB-KW"/>
</dbReference>
<evidence type="ECO:0000313" key="14">
    <source>
        <dbReference type="EMBL" id="HIX04644.1"/>
    </source>
</evidence>
<feature type="binding site" evidence="10">
    <location>
        <position position="155"/>
    </location>
    <ligand>
        <name>[4Fe-4S] cluster</name>
        <dbReference type="ChEBI" id="CHEBI:49883"/>
        <label>2</label>
        <note>4Fe-4S-S-AdoMet</note>
    </ligand>
</feature>
<gene>
    <name evidence="10 14" type="primary">rimO</name>
    <name evidence="14" type="ORF">H9865_00825</name>
</gene>
<comment type="catalytic activity">
    <reaction evidence="10">
        <text>L-aspartate(89)-[ribosomal protein uS12]-hydrogen + (sulfur carrier)-SH + AH2 + 2 S-adenosyl-L-methionine = 3-methylsulfanyl-L-aspartate(89)-[ribosomal protein uS12]-hydrogen + (sulfur carrier)-H + 5'-deoxyadenosine + L-methionine + A + S-adenosyl-L-homocysteine + 2 H(+)</text>
        <dbReference type="Rhea" id="RHEA:37087"/>
        <dbReference type="Rhea" id="RHEA-COMP:10460"/>
        <dbReference type="Rhea" id="RHEA-COMP:10461"/>
        <dbReference type="Rhea" id="RHEA-COMP:14737"/>
        <dbReference type="Rhea" id="RHEA-COMP:14739"/>
        <dbReference type="ChEBI" id="CHEBI:13193"/>
        <dbReference type="ChEBI" id="CHEBI:15378"/>
        <dbReference type="ChEBI" id="CHEBI:17319"/>
        <dbReference type="ChEBI" id="CHEBI:17499"/>
        <dbReference type="ChEBI" id="CHEBI:29917"/>
        <dbReference type="ChEBI" id="CHEBI:29961"/>
        <dbReference type="ChEBI" id="CHEBI:57844"/>
        <dbReference type="ChEBI" id="CHEBI:57856"/>
        <dbReference type="ChEBI" id="CHEBI:59789"/>
        <dbReference type="ChEBI" id="CHEBI:64428"/>
        <dbReference type="ChEBI" id="CHEBI:73599"/>
        <dbReference type="EC" id="2.8.4.4"/>
    </reaction>
</comment>
<comment type="similarity">
    <text evidence="10">Belongs to the methylthiotransferase family. RimO subfamily.</text>
</comment>
<dbReference type="PROSITE" id="PS51449">
    <property type="entry name" value="MTTASE_N"/>
    <property type="match status" value="1"/>
</dbReference>
<dbReference type="FunFam" id="3.40.50.12160:FF:000003">
    <property type="entry name" value="CDK5 regulatory subunit-associated protein 1"/>
    <property type="match status" value="1"/>
</dbReference>
<dbReference type="PROSITE" id="PS51918">
    <property type="entry name" value="RADICAL_SAM"/>
    <property type="match status" value="1"/>
</dbReference>
<dbReference type="Gene3D" id="3.80.30.20">
    <property type="entry name" value="tm_1862 like domain"/>
    <property type="match status" value="1"/>
</dbReference>
<comment type="subcellular location">
    <subcellularLocation>
        <location evidence="10">Cytoplasm</location>
    </subcellularLocation>
</comment>
<keyword evidence="8 10" id="KW-0411">Iron-sulfur</keyword>
<proteinExistence type="inferred from homology"/>
<dbReference type="InterPro" id="IPR005840">
    <property type="entry name" value="Ribosomal_uS12_MeSTrfase_RimO"/>
</dbReference>
<evidence type="ECO:0000256" key="1">
    <source>
        <dbReference type="ARBA" id="ARBA00003234"/>
    </source>
</evidence>
<dbReference type="PROSITE" id="PS50926">
    <property type="entry name" value="TRAM"/>
    <property type="match status" value="1"/>
</dbReference>
<dbReference type="GO" id="GO:0046872">
    <property type="term" value="F:metal ion binding"/>
    <property type="evidence" value="ECO:0007669"/>
    <property type="project" value="UniProtKB-KW"/>
</dbReference>
<evidence type="ECO:0000313" key="15">
    <source>
        <dbReference type="Proteomes" id="UP000824193"/>
    </source>
</evidence>
<dbReference type="Gene3D" id="2.40.50.140">
    <property type="entry name" value="Nucleic acid-binding proteins"/>
    <property type="match status" value="1"/>
</dbReference>
<dbReference type="InterPro" id="IPR007197">
    <property type="entry name" value="rSAM"/>
</dbReference>
<keyword evidence="7 10" id="KW-0408">Iron</keyword>
<dbReference type="NCBIfam" id="TIGR00089">
    <property type="entry name" value="MiaB/RimO family radical SAM methylthiotransferase"/>
    <property type="match status" value="1"/>
</dbReference>
<dbReference type="FunFam" id="3.80.30.20:FF:000001">
    <property type="entry name" value="tRNA-2-methylthio-N(6)-dimethylallyladenosine synthase 2"/>
    <property type="match status" value="1"/>
</dbReference>
<dbReference type="InterPro" id="IPR023404">
    <property type="entry name" value="rSAM_horseshoe"/>
</dbReference>
<dbReference type="InterPro" id="IPR002792">
    <property type="entry name" value="TRAM_dom"/>
</dbReference>
<dbReference type="InterPro" id="IPR006638">
    <property type="entry name" value="Elp3/MiaA/NifB-like_rSAM"/>
</dbReference>
<dbReference type="Pfam" id="PF18693">
    <property type="entry name" value="TRAM_2"/>
    <property type="match status" value="1"/>
</dbReference>
<evidence type="ECO:0000256" key="5">
    <source>
        <dbReference type="ARBA" id="ARBA00022691"/>
    </source>
</evidence>
<dbReference type="Pfam" id="PF04055">
    <property type="entry name" value="Radical_SAM"/>
    <property type="match status" value="1"/>
</dbReference>
<dbReference type="CDD" id="cd01335">
    <property type="entry name" value="Radical_SAM"/>
    <property type="match status" value="1"/>
</dbReference>
<feature type="domain" description="Radical SAM core" evidence="13">
    <location>
        <begin position="141"/>
        <end position="370"/>
    </location>
</feature>
<evidence type="ECO:0000256" key="8">
    <source>
        <dbReference type="ARBA" id="ARBA00023014"/>
    </source>
</evidence>
<comment type="function">
    <text evidence="1">Catalyzes the methylthiolation of N6-(dimethylallyl)adenosine (i(6)A), leading to the formation of 2-methylthio-N6-(dimethylallyl)adenosine (ms(2)i(6)A) at position 37 in tRNAs that read codons beginning with uridine.</text>
</comment>
<dbReference type="Proteomes" id="UP000824193">
    <property type="component" value="Unassembled WGS sequence"/>
</dbReference>
<dbReference type="InterPro" id="IPR058240">
    <property type="entry name" value="rSAM_sf"/>
</dbReference>
<dbReference type="EMBL" id="DXFW01000002">
    <property type="protein sequence ID" value="HIX04644.1"/>
    <property type="molecule type" value="Genomic_DNA"/>
</dbReference>
<dbReference type="SFLD" id="SFLDS00029">
    <property type="entry name" value="Radical_SAM"/>
    <property type="match status" value="1"/>
</dbReference>
<dbReference type="SFLD" id="SFLDG01082">
    <property type="entry name" value="B12-binding_domain_containing"/>
    <property type="match status" value="1"/>
</dbReference>
<comment type="catalytic activity">
    <reaction evidence="9">
        <text>N(6)-dimethylallyladenosine(37) in tRNA + (sulfur carrier)-SH + AH2 + 2 S-adenosyl-L-methionine = 2-methylsulfanyl-N(6)-dimethylallyladenosine(37) in tRNA + (sulfur carrier)-H + 5'-deoxyadenosine + L-methionine + A + S-adenosyl-L-homocysteine + 2 H(+)</text>
        <dbReference type="Rhea" id="RHEA:37067"/>
        <dbReference type="Rhea" id="RHEA-COMP:10375"/>
        <dbReference type="Rhea" id="RHEA-COMP:10376"/>
        <dbReference type="Rhea" id="RHEA-COMP:14737"/>
        <dbReference type="Rhea" id="RHEA-COMP:14739"/>
        <dbReference type="ChEBI" id="CHEBI:13193"/>
        <dbReference type="ChEBI" id="CHEBI:15378"/>
        <dbReference type="ChEBI" id="CHEBI:17319"/>
        <dbReference type="ChEBI" id="CHEBI:17499"/>
        <dbReference type="ChEBI" id="CHEBI:29917"/>
        <dbReference type="ChEBI" id="CHEBI:57844"/>
        <dbReference type="ChEBI" id="CHEBI:57856"/>
        <dbReference type="ChEBI" id="CHEBI:59789"/>
        <dbReference type="ChEBI" id="CHEBI:64428"/>
        <dbReference type="ChEBI" id="CHEBI:74415"/>
        <dbReference type="ChEBI" id="CHEBI:74417"/>
        <dbReference type="EC" id="2.8.4.3"/>
    </reaction>
</comment>
<keyword evidence="2 10" id="KW-0004">4Fe-4S</keyword>
<dbReference type="GO" id="GO:0051539">
    <property type="term" value="F:4 iron, 4 sulfur cluster binding"/>
    <property type="evidence" value="ECO:0007669"/>
    <property type="project" value="UniProtKB-UniRule"/>
</dbReference>
<feature type="domain" description="MTTase N-terminal" evidence="12">
    <location>
        <begin position="1"/>
        <end position="117"/>
    </location>
</feature>
<comment type="cofactor">
    <cofactor evidence="10">
        <name>[4Fe-4S] cluster</name>
        <dbReference type="ChEBI" id="CHEBI:49883"/>
    </cofactor>
    <text evidence="10">Binds 2 [4Fe-4S] clusters. One cluster is coordinated with 3 cysteines and an exchangeable S-adenosyl-L-methionine.</text>
</comment>
<dbReference type="InterPro" id="IPR005839">
    <property type="entry name" value="Methylthiotransferase"/>
</dbReference>
<reference evidence="14" key="2">
    <citation type="submission" date="2021-04" db="EMBL/GenBank/DDBJ databases">
        <authorList>
            <person name="Gilroy R."/>
        </authorList>
    </citation>
    <scope>NUCLEOTIDE SEQUENCE</scope>
    <source>
        <strain evidence="14">2239</strain>
    </source>
</reference>
<dbReference type="GO" id="GO:0035599">
    <property type="term" value="F:aspartic acid methylthiotransferase activity"/>
    <property type="evidence" value="ECO:0007669"/>
    <property type="project" value="TreeGrafter"/>
</dbReference>
<evidence type="ECO:0000259" key="12">
    <source>
        <dbReference type="PROSITE" id="PS51449"/>
    </source>
</evidence>
<dbReference type="GO" id="GO:0005829">
    <property type="term" value="C:cytosol"/>
    <property type="evidence" value="ECO:0007669"/>
    <property type="project" value="TreeGrafter"/>
</dbReference>